<feature type="region of interest" description="Disordered" evidence="4">
    <location>
        <begin position="24"/>
        <end position="51"/>
    </location>
</feature>
<evidence type="ECO:0000313" key="6">
    <source>
        <dbReference type="EMBL" id="RRD03208.1"/>
    </source>
</evidence>
<dbReference type="SUPFAM" id="SSF56747">
    <property type="entry name" value="Prim-pol domain"/>
    <property type="match status" value="1"/>
</dbReference>
<dbReference type="Pfam" id="PF09250">
    <property type="entry name" value="Prim-Pol"/>
    <property type="match status" value="1"/>
</dbReference>
<comment type="caution">
    <text evidence="6">The sequence shown here is derived from an EMBL/GenBank/DDBJ whole genome shotgun (WGS) entry which is preliminary data.</text>
</comment>
<accession>A0A3P1T1U3</accession>
<dbReference type="PANTHER" id="PTHR35372:SF2">
    <property type="entry name" value="SF3 HELICASE DOMAIN-CONTAINING PROTEIN"/>
    <property type="match status" value="1"/>
</dbReference>
<feature type="domain" description="SF3 helicase" evidence="5">
    <location>
        <begin position="517"/>
        <end position="695"/>
    </location>
</feature>
<dbReference type="InterPro" id="IPR014015">
    <property type="entry name" value="Helicase_SF3_DNA-vir"/>
</dbReference>
<dbReference type="Proteomes" id="UP000280819">
    <property type="component" value="Unassembled WGS sequence"/>
</dbReference>
<dbReference type="NCBIfam" id="TIGR01613">
    <property type="entry name" value="primase_Cterm"/>
    <property type="match status" value="1"/>
</dbReference>
<dbReference type="GO" id="GO:0016787">
    <property type="term" value="F:hydrolase activity"/>
    <property type="evidence" value="ECO:0007669"/>
    <property type="project" value="UniProtKB-KW"/>
</dbReference>
<keyword evidence="1" id="KW-0547">Nucleotide-binding</keyword>
<dbReference type="InterPro" id="IPR045455">
    <property type="entry name" value="NrS-1_pol-like_helicase"/>
</dbReference>
<dbReference type="InterPro" id="IPR027417">
    <property type="entry name" value="P-loop_NTPase"/>
</dbReference>
<dbReference type="InterPro" id="IPR015330">
    <property type="entry name" value="DNA_primase/pol_bifunc_N"/>
</dbReference>
<evidence type="ECO:0000256" key="4">
    <source>
        <dbReference type="SAM" id="MobiDB-lite"/>
    </source>
</evidence>
<dbReference type="InterPro" id="IPR006500">
    <property type="entry name" value="Helicase_put_C_phage/plasmid"/>
</dbReference>
<organism evidence="6 7">
    <name type="scientific">Arachnia propionica</name>
    <dbReference type="NCBI Taxonomy" id="1750"/>
    <lineage>
        <taxon>Bacteria</taxon>
        <taxon>Bacillati</taxon>
        <taxon>Actinomycetota</taxon>
        <taxon>Actinomycetes</taxon>
        <taxon>Propionibacteriales</taxon>
        <taxon>Propionibacteriaceae</taxon>
        <taxon>Arachnia</taxon>
    </lineage>
</organism>
<keyword evidence="3" id="KW-0067">ATP-binding</keyword>
<name>A0A3P1T1U3_9ACTN</name>
<dbReference type="Pfam" id="PF19263">
    <property type="entry name" value="DUF5906"/>
    <property type="match status" value="1"/>
</dbReference>
<reference evidence="6 7" key="1">
    <citation type="submission" date="2018-11" db="EMBL/GenBank/DDBJ databases">
        <title>Genomes From Bacteria Associated with the Canine Oral Cavity: a Test Case for Automated Genome-Based Taxonomic Assignment.</title>
        <authorList>
            <person name="Coil D.A."/>
            <person name="Jospin G."/>
            <person name="Darling A.E."/>
            <person name="Wallis C."/>
            <person name="Davis I.J."/>
            <person name="Harris S."/>
            <person name="Eisen J.A."/>
            <person name="Holcombe L.J."/>
            <person name="O'Flynn C."/>
        </authorList>
    </citation>
    <scope>NUCLEOTIDE SEQUENCE [LARGE SCALE GENOMIC DNA]</scope>
    <source>
        <strain evidence="6 7">OH887_COT-365</strain>
    </source>
</reference>
<evidence type="ECO:0000256" key="2">
    <source>
        <dbReference type="ARBA" id="ARBA00022801"/>
    </source>
</evidence>
<dbReference type="Pfam" id="PF08706">
    <property type="entry name" value="D5_N"/>
    <property type="match status" value="1"/>
</dbReference>
<evidence type="ECO:0000259" key="5">
    <source>
        <dbReference type="PROSITE" id="PS51206"/>
    </source>
</evidence>
<sequence length="833" mass="90956">MSAPDLQAARDAWLAVGALPLPAATDGTKRPGVKTWRNLQDPGNRPTPEQLDQLWGTDTDGIGIICGRASGNIEMLELEGVAVAEGWMPRLQAAFTDHAQRELWQRLVGGYMEFTPTGGIHIYYRIDGDVHGNTKLASRPTTPDEQAQHPGQRTRVMIETRGEGGWSIVAPSHGRTHPTGAAWTALPDRSPRQIATFTADERDTIHAMCRLLDETQPPTTSATAPVAPPAAAPVAGDRLRPGDDFNARASWADILQPHGWTIDHTQGGTTYWIRPGKKRGEGVSATTGHSTDGADRLWVFSTSTDFQPEIPYSKLGAYAVLRHGGDHSAAASALHAQGWGDQEPEWTLTLEPAARPASSATGPRAAGDAQSNPPETIEANETALADAFVSRVANQVRYCPQRKQWLTWDGSRWVWDEGEYHRELIKQLARRLPADDRAAAGWRRKMLSAQGVGSIARLARTDPRIVVHLDQLDAQPWELNTPAGIVNLRTGELLPPDPAKLHTRSTTVAPDFTKSAPHWETFLAATFGGDSDLVGYVKRLAGVTAIGEIVEQLLSLGIGSGANGKSTLLDALSEVLGRGERGYAIAAPAEMLMARRHSEHPAELAQLAGARLVVCSELEDGARFAEARIKQLTGRDAINARHMYGSPFTFMPSHTLWLIANHKPATSAGGPAFWRRLQTLPFQHVVPEGQRDPELPAKLRSEGPQILAWIIQGAAEWGQGGLRPPTAVRAATQEYRTSEDTLQRFVDEQCHLAPGSQLVQVRSSVLRDAYERFCRDMGDEPMRGKRYIQELRDRFGVTFAKGAKGARFSQGITLLSDEEEEGRGDDADWRLIS</sequence>
<keyword evidence="2" id="KW-0378">Hydrolase</keyword>
<evidence type="ECO:0000313" key="7">
    <source>
        <dbReference type="Proteomes" id="UP000280819"/>
    </source>
</evidence>
<dbReference type="RefSeq" id="WP_124845976.1">
    <property type="nucleotide sequence ID" value="NZ_RQZG01000025.1"/>
</dbReference>
<evidence type="ECO:0000256" key="1">
    <source>
        <dbReference type="ARBA" id="ARBA00022741"/>
    </source>
</evidence>
<evidence type="ECO:0000256" key="3">
    <source>
        <dbReference type="ARBA" id="ARBA00022840"/>
    </source>
</evidence>
<protein>
    <recommendedName>
        <fullName evidence="5">SF3 helicase domain-containing protein</fullName>
    </recommendedName>
</protein>
<feature type="region of interest" description="Disordered" evidence="4">
    <location>
        <begin position="353"/>
        <end position="375"/>
    </location>
</feature>
<dbReference type="PROSITE" id="PS51206">
    <property type="entry name" value="SF3_HELICASE_1"/>
    <property type="match status" value="1"/>
</dbReference>
<dbReference type="PANTHER" id="PTHR35372">
    <property type="entry name" value="ATP BINDING PROTEIN-RELATED"/>
    <property type="match status" value="1"/>
</dbReference>
<dbReference type="InterPro" id="IPR014818">
    <property type="entry name" value="Phage/plasmid_primase_P4_C"/>
</dbReference>
<dbReference type="OrthoDB" id="3218228at2"/>
<dbReference type="GO" id="GO:0005524">
    <property type="term" value="F:ATP binding"/>
    <property type="evidence" value="ECO:0007669"/>
    <property type="project" value="UniProtKB-KW"/>
</dbReference>
<gene>
    <name evidence="6" type="ORF">EII34_14980</name>
</gene>
<dbReference type="EMBL" id="RQZG01000025">
    <property type="protein sequence ID" value="RRD03208.1"/>
    <property type="molecule type" value="Genomic_DNA"/>
</dbReference>
<dbReference type="InterPro" id="IPR051620">
    <property type="entry name" value="ORF904-like_C"/>
</dbReference>
<dbReference type="SMART" id="SM00885">
    <property type="entry name" value="D5_N"/>
    <property type="match status" value="1"/>
</dbReference>
<dbReference type="Gene3D" id="3.40.50.300">
    <property type="entry name" value="P-loop containing nucleotide triphosphate hydrolases"/>
    <property type="match status" value="1"/>
</dbReference>
<proteinExistence type="predicted"/>
<dbReference type="AlphaFoldDB" id="A0A3P1T1U3"/>